<organism evidence="1 2">
    <name type="scientific">Goodea atripinnis</name>
    <dbReference type="NCBI Taxonomy" id="208336"/>
    <lineage>
        <taxon>Eukaryota</taxon>
        <taxon>Metazoa</taxon>
        <taxon>Chordata</taxon>
        <taxon>Craniata</taxon>
        <taxon>Vertebrata</taxon>
        <taxon>Euteleostomi</taxon>
        <taxon>Actinopterygii</taxon>
        <taxon>Neopterygii</taxon>
        <taxon>Teleostei</taxon>
        <taxon>Neoteleostei</taxon>
        <taxon>Acanthomorphata</taxon>
        <taxon>Ovalentaria</taxon>
        <taxon>Atherinomorphae</taxon>
        <taxon>Cyprinodontiformes</taxon>
        <taxon>Goodeidae</taxon>
        <taxon>Goodea</taxon>
    </lineage>
</organism>
<gene>
    <name evidence="1" type="ORF">GOODEAATRI_013110</name>
</gene>
<accession>A0ABV0P3X1</accession>
<comment type="caution">
    <text evidence="1">The sequence shown here is derived from an EMBL/GenBank/DDBJ whole genome shotgun (WGS) entry which is preliminary data.</text>
</comment>
<feature type="non-terminal residue" evidence="1">
    <location>
        <position position="1"/>
    </location>
</feature>
<sequence length="83" mass="8827">FRVSVTVFLLSISSVEPFMKPGLDYALSLTGTQANLLCGCLSGLNVAEMAQLSPDLTGRSLAFITQIVQGFGPLLLPVWIGEL</sequence>
<dbReference type="EMBL" id="JAHRIO010060837">
    <property type="protein sequence ID" value="MEQ2178354.1"/>
    <property type="molecule type" value="Genomic_DNA"/>
</dbReference>
<protein>
    <submittedName>
        <fullName evidence="1">Uncharacterized protein</fullName>
    </submittedName>
</protein>
<evidence type="ECO:0000313" key="1">
    <source>
        <dbReference type="EMBL" id="MEQ2178354.1"/>
    </source>
</evidence>
<name>A0ABV0P3X1_9TELE</name>
<keyword evidence="2" id="KW-1185">Reference proteome</keyword>
<dbReference type="Proteomes" id="UP001476798">
    <property type="component" value="Unassembled WGS sequence"/>
</dbReference>
<proteinExistence type="predicted"/>
<evidence type="ECO:0000313" key="2">
    <source>
        <dbReference type="Proteomes" id="UP001476798"/>
    </source>
</evidence>
<reference evidence="1 2" key="1">
    <citation type="submission" date="2021-06" db="EMBL/GenBank/DDBJ databases">
        <authorList>
            <person name="Palmer J.M."/>
        </authorList>
    </citation>
    <scope>NUCLEOTIDE SEQUENCE [LARGE SCALE GENOMIC DNA]</scope>
    <source>
        <strain evidence="1 2">GA_2019</strain>
        <tissue evidence="1">Muscle</tissue>
    </source>
</reference>